<proteinExistence type="predicted"/>
<evidence type="ECO:0000313" key="3">
    <source>
        <dbReference type="Proteomes" id="UP001176468"/>
    </source>
</evidence>
<feature type="transmembrane region" description="Helical" evidence="1">
    <location>
        <begin position="116"/>
        <end position="139"/>
    </location>
</feature>
<organism evidence="2 3">
    <name type="scientific">Sphingomonas immobilis</name>
    <dbReference type="NCBI Taxonomy" id="3063997"/>
    <lineage>
        <taxon>Bacteria</taxon>
        <taxon>Pseudomonadati</taxon>
        <taxon>Pseudomonadota</taxon>
        <taxon>Alphaproteobacteria</taxon>
        <taxon>Sphingomonadales</taxon>
        <taxon>Sphingomonadaceae</taxon>
        <taxon>Sphingomonas</taxon>
    </lineage>
</organism>
<keyword evidence="1" id="KW-0472">Membrane</keyword>
<name>A0ABT9A0Y6_9SPHN</name>
<feature type="transmembrane region" description="Helical" evidence="1">
    <location>
        <begin position="78"/>
        <end position="96"/>
    </location>
</feature>
<evidence type="ECO:0008006" key="4">
    <source>
        <dbReference type="Google" id="ProtNLM"/>
    </source>
</evidence>
<evidence type="ECO:0000313" key="2">
    <source>
        <dbReference type="EMBL" id="MDO7843491.1"/>
    </source>
</evidence>
<sequence>MSSRMLGRWAGDAAIAFAATLPAYLLATWCVGAQYFAHANSDQIGWAIILWPLFFVPPLLPWLAAAMPVAVAVGVPSAGWRVGFGIATFLALIGPWQRLAGPQADRYGNVSETLPMGTLSPTLFAAAICLLAGGMAIVLHTTRASAPHGAASR</sequence>
<dbReference type="Proteomes" id="UP001176468">
    <property type="component" value="Unassembled WGS sequence"/>
</dbReference>
<accession>A0ABT9A0Y6</accession>
<dbReference type="EMBL" id="JAUQSZ010000009">
    <property type="protein sequence ID" value="MDO7843491.1"/>
    <property type="molecule type" value="Genomic_DNA"/>
</dbReference>
<keyword evidence="3" id="KW-1185">Reference proteome</keyword>
<keyword evidence="1" id="KW-1133">Transmembrane helix</keyword>
<keyword evidence="1" id="KW-0812">Transmembrane</keyword>
<gene>
    <name evidence="2" type="ORF">Q5H94_14235</name>
</gene>
<protein>
    <recommendedName>
        <fullName evidence="4">DUF2029 domain-containing protein</fullName>
    </recommendedName>
</protein>
<comment type="caution">
    <text evidence="2">The sequence shown here is derived from an EMBL/GenBank/DDBJ whole genome shotgun (WGS) entry which is preliminary data.</text>
</comment>
<reference evidence="2" key="1">
    <citation type="submission" date="2023-07" db="EMBL/GenBank/DDBJ databases">
        <authorList>
            <person name="Kim M.K."/>
        </authorList>
    </citation>
    <scope>NUCLEOTIDE SEQUENCE</scope>
    <source>
        <strain evidence="2">CA1-15</strain>
    </source>
</reference>
<feature type="transmembrane region" description="Helical" evidence="1">
    <location>
        <begin position="43"/>
        <end position="66"/>
    </location>
</feature>
<evidence type="ECO:0000256" key="1">
    <source>
        <dbReference type="SAM" id="Phobius"/>
    </source>
</evidence>
<dbReference type="RefSeq" id="WP_304561942.1">
    <property type="nucleotide sequence ID" value="NZ_JAUQSZ010000009.1"/>
</dbReference>